<accession>A0AAE0GJP6</accession>
<feature type="domain" description="MI" evidence="6">
    <location>
        <begin position="311"/>
        <end position="443"/>
    </location>
</feature>
<organism evidence="7 8">
    <name type="scientific">Cymbomonas tetramitiformis</name>
    <dbReference type="NCBI Taxonomy" id="36881"/>
    <lineage>
        <taxon>Eukaryota</taxon>
        <taxon>Viridiplantae</taxon>
        <taxon>Chlorophyta</taxon>
        <taxon>Pyramimonadophyceae</taxon>
        <taxon>Pyramimonadales</taxon>
        <taxon>Pyramimonadaceae</taxon>
        <taxon>Cymbomonas</taxon>
    </lineage>
</organism>
<keyword evidence="8" id="KW-1185">Reference proteome</keyword>
<comment type="caution">
    <text evidence="7">The sequence shown here is derived from an EMBL/GenBank/DDBJ whole genome shotgun (WGS) entry which is preliminary data.</text>
</comment>
<dbReference type="PANTHER" id="PTHR12626:SF0">
    <property type="entry name" value="PROGRAMMED CELL DEATH PROTEIN 4"/>
    <property type="match status" value="1"/>
</dbReference>
<keyword evidence="4" id="KW-0677">Repeat</keyword>
<protein>
    <recommendedName>
        <fullName evidence="6">MI domain-containing protein</fullName>
    </recommendedName>
</protein>
<dbReference type="Gene3D" id="1.25.40.180">
    <property type="match status" value="4"/>
</dbReference>
<feature type="domain" description="MI" evidence="6">
    <location>
        <begin position="14"/>
        <end position="135"/>
    </location>
</feature>
<dbReference type="AlphaFoldDB" id="A0AAE0GJP6"/>
<dbReference type="PANTHER" id="PTHR12626">
    <property type="entry name" value="PROGRAMMED CELL DEATH 4"/>
    <property type="match status" value="1"/>
</dbReference>
<dbReference type="SMART" id="SM00544">
    <property type="entry name" value="MA3"/>
    <property type="match status" value="3"/>
</dbReference>
<dbReference type="Proteomes" id="UP001190700">
    <property type="component" value="Unassembled WGS sequence"/>
</dbReference>
<dbReference type="InterPro" id="IPR003891">
    <property type="entry name" value="Initiation_fac_eIF4g_MI"/>
</dbReference>
<reference evidence="7 8" key="1">
    <citation type="journal article" date="2015" name="Genome Biol. Evol.">
        <title>Comparative Genomics of a Bacterivorous Green Alga Reveals Evolutionary Causalities and Consequences of Phago-Mixotrophic Mode of Nutrition.</title>
        <authorList>
            <person name="Burns J.A."/>
            <person name="Paasch A."/>
            <person name="Narechania A."/>
            <person name="Kim E."/>
        </authorList>
    </citation>
    <scope>NUCLEOTIDE SEQUENCE [LARGE SCALE GENOMIC DNA]</scope>
    <source>
        <strain evidence="7 8">PLY_AMNH</strain>
    </source>
</reference>
<comment type="subcellular location">
    <subcellularLocation>
        <location evidence="1">Cytoplasm</location>
    </subcellularLocation>
</comment>
<gene>
    <name evidence="7" type="ORF">CYMTET_12810</name>
</gene>
<evidence type="ECO:0000313" key="8">
    <source>
        <dbReference type="Proteomes" id="UP001190700"/>
    </source>
</evidence>
<proteinExistence type="inferred from homology"/>
<keyword evidence="3" id="KW-0963">Cytoplasm</keyword>
<keyword evidence="5" id="KW-0539">Nucleus</keyword>
<dbReference type="EMBL" id="LGRX02005029">
    <property type="protein sequence ID" value="KAK3279294.1"/>
    <property type="molecule type" value="Genomic_DNA"/>
</dbReference>
<dbReference type="SUPFAM" id="SSF48371">
    <property type="entry name" value="ARM repeat"/>
    <property type="match status" value="4"/>
</dbReference>
<evidence type="ECO:0000313" key="7">
    <source>
        <dbReference type="EMBL" id="KAK3279294.1"/>
    </source>
</evidence>
<evidence type="ECO:0000256" key="3">
    <source>
        <dbReference type="ARBA" id="ARBA00022490"/>
    </source>
</evidence>
<evidence type="ECO:0000256" key="1">
    <source>
        <dbReference type="ARBA" id="ARBA00004496"/>
    </source>
</evidence>
<dbReference type="PROSITE" id="PS51366">
    <property type="entry name" value="MI"/>
    <property type="match status" value="4"/>
</dbReference>
<evidence type="ECO:0000256" key="2">
    <source>
        <dbReference type="ARBA" id="ARBA00005497"/>
    </source>
</evidence>
<evidence type="ECO:0000259" key="6">
    <source>
        <dbReference type="PROSITE" id="PS51366"/>
    </source>
</evidence>
<comment type="similarity">
    <text evidence="2">Belongs to the PDCD4 family.</text>
</comment>
<name>A0AAE0GJP6_9CHLO</name>
<feature type="domain" description="MI" evidence="6">
    <location>
        <begin position="176"/>
        <end position="302"/>
    </location>
</feature>
<evidence type="ECO:0000256" key="5">
    <source>
        <dbReference type="ARBA" id="ARBA00023242"/>
    </source>
</evidence>
<dbReference type="GO" id="GO:0045892">
    <property type="term" value="P:negative regulation of DNA-templated transcription"/>
    <property type="evidence" value="ECO:0007669"/>
    <property type="project" value="InterPro"/>
</dbReference>
<sequence length="597" mass="66490">MARPTGLDVTAEGDYKTKVASIITEYFVSEDAAEVATRLDELAKPLYTYYFVKSIVKTALDRQDREKELAAQLLCLLSEETLQPGQISKGFVQLLESIVDLALDVPRAPELLTLFLVRASVDDILPHAFMKVCAGSLADPLAKQVVRDAIVHLEREDVDDWIAAIWGRAETQSVEDAKRILEDLVKDFVSDGNEDALRFGLQTLGMPFFHHEFVKRLLVAALSNTEATLRLMDLLRSLTHSRELSSSQVAKGFLRAQEALTCGNLDSSAATRLEALENEARSEGLLEASEMDIPQPVVTERLEHTEEEVKAFKERSEDILREYFAAGSITDATASIEELLEVSSERREEGDRRALLKYFVKRCITMSFDHTNREKEITAQLLSTLYPAILQSSDVEEGFMEVCRSLQDLTLDIPDAGQEVAEFLARVVVDDVLSPAELRNMARRLKEKQAQEVIMTAQVLLGARHAAERILRTWGGSQVGTVAHAKSGIATLLKEYLTSGDMSEARRCLHTLSMPLFHHELVKCSLTMAVETESVDKVLALLRAFAESGEVSATQMSKGFARMREQVDDLSLDVPDAHARFRVLEETAQAEGFLEKA</sequence>
<dbReference type="InterPro" id="IPR039778">
    <property type="entry name" value="PDCD4"/>
</dbReference>
<dbReference type="GO" id="GO:0005737">
    <property type="term" value="C:cytoplasm"/>
    <property type="evidence" value="ECO:0007669"/>
    <property type="project" value="UniProtKB-SubCell"/>
</dbReference>
<feature type="domain" description="MI" evidence="6">
    <location>
        <begin position="484"/>
        <end position="597"/>
    </location>
</feature>
<dbReference type="Pfam" id="PF02847">
    <property type="entry name" value="MA3"/>
    <property type="match status" value="4"/>
</dbReference>
<dbReference type="InterPro" id="IPR016024">
    <property type="entry name" value="ARM-type_fold"/>
</dbReference>
<evidence type="ECO:0000256" key="4">
    <source>
        <dbReference type="ARBA" id="ARBA00022737"/>
    </source>
</evidence>